<gene>
    <name evidence="5" type="ORF">QM524_21590</name>
</gene>
<organism evidence="5 6">
    <name type="scientific">Flectobacillus roseus</name>
    <dbReference type="NCBI Taxonomy" id="502259"/>
    <lineage>
        <taxon>Bacteria</taxon>
        <taxon>Pseudomonadati</taxon>
        <taxon>Bacteroidota</taxon>
        <taxon>Cytophagia</taxon>
        <taxon>Cytophagales</taxon>
        <taxon>Flectobacillaceae</taxon>
        <taxon>Flectobacillus</taxon>
    </lineage>
</organism>
<dbReference type="PROSITE" id="PS00659">
    <property type="entry name" value="GLYCOSYL_HYDROL_F5"/>
    <property type="match status" value="1"/>
</dbReference>
<feature type="domain" description="Glycoside hydrolase family 5" evidence="4">
    <location>
        <begin position="91"/>
        <end position="301"/>
    </location>
</feature>
<protein>
    <submittedName>
        <fullName evidence="5">Cellulase family glycosylhydrolase</fullName>
    </submittedName>
</protein>
<accession>A0ABT6YE11</accession>
<evidence type="ECO:0000256" key="2">
    <source>
        <dbReference type="ARBA" id="ARBA00023295"/>
    </source>
</evidence>
<keyword evidence="2 3" id="KW-0326">Glycosidase</keyword>
<keyword evidence="6" id="KW-1185">Reference proteome</keyword>
<comment type="similarity">
    <text evidence="3">Belongs to the glycosyl hydrolase 5 (cellulase A) family.</text>
</comment>
<sequence length="342" mass="38210">MKKSLSLILTSALLYSCSKDSVDTPVTPTDPVVKNTTPVGVDSIAGVNWADARDNFVDGWVIPSGLEAGDEYATVFAKSEGILTGFQNHIKGLNTIRLPINPPSVNDIWWSRYKGAIDKAISKKIRVVLCCWESASAKNGVIDNSADFWQMWTKVVQDYGNNPYVYFEVINEPYGYSLQTLSDVYAEFLQRFPTLSRKRIILSGTGYSEDVTGIGADTRFSECLLALHNYAFWTNRTLTEWESDWRRRMGAYAKRTIVSEFGVAMSTGKDYIGGTQSDNEIAYMIASSNVFRNDKVASIYWPGLRDGDSYSLFSREGTGTSITLKIINQSGINRLRYGWGIE</sequence>
<reference evidence="5 6" key="1">
    <citation type="submission" date="2023-05" db="EMBL/GenBank/DDBJ databases">
        <title>Novel species of genus Flectobacillus isolated from stream in China.</title>
        <authorList>
            <person name="Lu H."/>
        </authorList>
    </citation>
    <scope>NUCLEOTIDE SEQUENCE [LARGE SCALE GENOMIC DNA]</scope>
    <source>
        <strain evidence="5 6">KCTC 42575</strain>
    </source>
</reference>
<dbReference type="SUPFAM" id="SSF51445">
    <property type="entry name" value="(Trans)glycosidases"/>
    <property type="match status" value="1"/>
</dbReference>
<evidence type="ECO:0000256" key="3">
    <source>
        <dbReference type="RuleBase" id="RU361153"/>
    </source>
</evidence>
<proteinExistence type="inferred from homology"/>
<dbReference type="EMBL" id="JASHIF010000023">
    <property type="protein sequence ID" value="MDI9861829.1"/>
    <property type="molecule type" value="Genomic_DNA"/>
</dbReference>
<dbReference type="Pfam" id="PF00150">
    <property type="entry name" value="Cellulase"/>
    <property type="match status" value="1"/>
</dbReference>
<dbReference type="InterPro" id="IPR001547">
    <property type="entry name" value="Glyco_hydro_5"/>
</dbReference>
<comment type="caution">
    <text evidence="5">The sequence shown here is derived from an EMBL/GenBank/DDBJ whole genome shotgun (WGS) entry which is preliminary data.</text>
</comment>
<evidence type="ECO:0000313" key="5">
    <source>
        <dbReference type="EMBL" id="MDI9861829.1"/>
    </source>
</evidence>
<evidence type="ECO:0000313" key="6">
    <source>
        <dbReference type="Proteomes" id="UP001236507"/>
    </source>
</evidence>
<dbReference type="InterPro" id="IPR017853">
    <property type="entry name" value="GH"/>
</dbReference>
<evidence type="ECO:0000259" key="4">
    <source>
        <dbReference type="Pfam" id="PF00150"/>
    </source>
</evidence>
<dbReference type="Gene3D" id="3.20.20.80">
    <property type="entry name" value="Glycosidases"/>
    <property type="match status" value="1"/>
</dbReference>
<dbReference type="InterPro" id="IPR018087">
    <property type="entry name" value="Glyco_hydro_5_CS"/>
</dbReference>
<dbReference type="Proteomes" id="UP001236507">
    <property type="component" value="Unassembled WGS sequence"/>
</dbReference>
<evidence type="ECO:0000256" key="1">
    <source>
        <dbReference type="ARBA" id="ARBA00022801"/>
    </source>
</evidence>
<keyword evidence="1 3" id="KW-0378">Hydrolase</keyword>
<dbReference type="PROSITE" id="PS51257">
    <property type="entry name" value="PROKAR_LIPOPROTEIN"/>
    <property type="match status" value="1"/>
</dbReference>
<dbReference type="RefSeq" id="WP_283346180.1">
    <property type="nucleotide sequence ID" value="NZ_JASHIF010000023.1"/>
</dbReference>
<name>A0ABT6YE11_9BACT</name>